<dbReference type="AlphaFoldDB" id="F7XUQ5"/>
<organism evidence="1 2">
    <name type="scientific">Midichloria mitochondrii (strain IricVA)</name>
    <dbReference type="NCBI Taxonomy" id="696127"/>
    <lineage>
        <taxon>Bacteria</taxon>
        <taxon>Pseudomonadati</taxon>
        <taxon>Pseudomonadota</taxon>
        <taxon>Alphaproteobacteria</taxon>
        <taxon>Rickettsiales</taxon>
        <taxon>Candidatus Midichloriaceae</taxon>
        <taxon>Candidatus Midichloria</taxon>
    </lineage>
</organism>
<protein>
    <submittedName>
        <fullName evidence="1">Uncharacterized protein</fullName>
    </submittedName>
</protein>
<reference evidence="1 2" key="1">
    <citation type="journal article" date="2011" name="Mol. Biol. Evol.">
        <title>Phylogenomic evidence for the presence of a flagellum and cbb3 oxidase in the free-living mitochondrial ancestor.</title>
        <authorList>
            <person name="Sassera D."/>
            <person name="Lo N."/>
            <person name="Epis S."/>
            <person name="D'Auria G."/>
            <person name="Montagna M."/>
            <person name="Comandatore F."/>
            <person name="Horner D."/>
            <person name="Pereto J."/>
            <person name="Luciano A.M."/>
            <person name="Franciosi F."/>
            <person name="Ferri E."/>
            <person name="Crotti E."/>
            <person name="Bazzocchi C."/>
            <person name="Daffonchio D."/>
            <person name="Sacchi L."/>
            <person name="Moya A."/>
            <person name="Latorre A."/>
            <person name="Bandi C."/>
        </authorList>
    </citation>
    <scope>NUCLEOTIDE SEQUENCE [LARGE SCALE GENOMIC DNA]</scope>
    <source>
        <strain evidence="1 2">IricVA</strain>
    </source>
</reference>
<proteinExistence type="predicted"/>
<dbReference type="EMBL" id="CP002130">
    <property type="protein sequence ID" value="AEI88404.1"/>
    <property type="molecule type" value="Genomic_DNA"/>
</dbReference>
<dbReference type="KEGG" id="mmn:midi_00079"/>
<keyword evidence="2" id="KW-1185">Reference proteome</keyword>
<name>F7XUQ5_MIDMI</name>
<evidence type="ECO:0000313" key="2">
    <source>
        <dbReference type="Proteomes" id="UP000006639"/>
    </source>
</evidence>
<dbReference type="HOGENOM" id="CLU_2538838_0_0_5"/>
<evidence type="ECO:0000313" key="1">
    <source>
        <dbReference type="EMBL" id="AEI88404.1"/>
    </source>
</evidence>
<gene>
    <name evidence="1" type="ordered locus">midi_00079</name>
</gene>
<dbReference type="Proteomes" id="UP000006639">
    <property type="component" value="Chromosome"/>
</dbReference>
<accession>F7XUQ5</accession>
<sequence>MLIAFCWELSNSSLVRSTSHHHTYKINYYHYTYLDLQVTSYFLLKAKRRILEQEYGAVILLARDRDVVFSIFRLKSPIMLIGL</sequence>